<organism evidence="1 2">
    <name type="scientific">Mycobacterium tuberculosis</name>
    <dbReference type="NCBI Taxonomy" id="1773"/>
    <lineage>
        <taxon>Bacteria</taxon>
        <taxon>Bacillati</taxon>
        <taxon>Actinomycetota</taxon>
        <taxon>Actinomycetes</taxon>
        <taxon>Mycobacteriales</taxon>
        <taxon>Mycobacteriaceae</taxon>
        <taxon>Mycobacterium</taxon>
        <taxon>Mycobacterium tuberculosis complex</taxon>
    </lineage>
</organism>
<reference evidence="2" key="1">
    <citation type="submission" date="2015-03" db="EMBL/GenBank/DDBJ databases">
        <authorList>
            <consortium name="Pathogen Informatics"/>
        </authorList>
    </citation>
    <scope>NUCLEOTIDE SEQUENCE [LARGE SCALE GENOMIC DNA]</scope>
    <source>
        <strain evidence="2">N09902308</strain>
    </source>
</reference>
<protein>
    <submittedName>
        <fullName evidence="1">Uncharacterized protein</fullName>
    </submittedName>
</protein>
<dbReference type="Proteomes" id="UP000039021">
    <property type="component" value="Unassembled WGS sequence"/>
</dbReference>
<proteinExistence type="predicted"/>
<sequence>MMSPNRLSVTITSKRPGSVIMWMVAASTCW</sequence>
<gene>
    <name evidence="1" type="ORF">ERS007739_02179</name>
</gene>
<dbReference type="EMBL" id="CSBK01000955">
    <property type="protein sequence ID" value="COY14280.1"/>
    <property type="molecule type" value="Genomic_DNA"/>
</dbReference>
<evidence type="ECO:0000313" key="1">
    <source>
        <dbReference type="EMBL" id="COY14280.1"/>
    </source>
</evidence>
<evidence type="ECO:0000313" key="2">
    <source>
        <dbReference type="Proteomes" id="UP000039021"/>
    </source>
</evidence>
<name>A0A916LBD3_MYCTX</name>
<dbReference type="AlphaFoldDB" id="A0A916LBD3"/>
<comment type="caution">
    <text evidence="1">The sequence shown here is derived from an EMBL/GenBank/DDBJ whole genome shotgun (WGS) entry which is preliminary data.</text>
</comment>
<accession>A0A916LBD3</accession>